<organism evidence="1 2">
    <name type="scientific">Vibrio anguillarum</name>
    <name type="common">Listonella anguillarum</name>
    <dbReference type="NCBI Taxonomy" id="55601"/>
    <lineage>
        <taxon>Bacteria</taxon>
        <taxon>Pseudomonadati</taxon>
        <taxon>Pseudomonadota</taxon>
        <taxon>Gammaproteobacteria</taxon>
        <taxon>Vibrionales</taxon>
        <taxon>Vibrionaceae</taxon>
        <taxon>Vibrio</taxon>
    </lineage>
</organism>
<reference evidence="1" key="1">
    <citation type="journal article" date="2021" name="PeerJ">
        <title>Analysis of 44 Vibrio anguillarum genomes reveals high genetic diversity.</title>
        <authorList>
            <person name="Hansen M.J."/>
            <person name="Dalsgaard I."/>
        </authorList>
    </citation>
    <scope>NUCLEOTIDE SEQUENCE</scope>
    <source>
        <strain evidence="1">850617-1/1</strain>
    </source>
</reference>
<feature type="non-terminal residue" evidence="1">
    <location>
        <position position="72"/>
    </location>
</feature>
<accession>A0AAW4BMT8</accession>
<evidence type="ECO:0000313" key="2">
    <source>
        <dbReference type="Proteomes" id="UP000786185"/>
    </source>
</evidence>
<protein>
    <submittedName>
        <fullName evidence="1">Acyl-CoA desaturase</fullName>
    </submittedName>
</protein>
<dbReference type="EMBL" id="SCLC01001275">
    <property type="protein sequence ID" value="MBF4437732.1"/>
    <property type="molecule type" value="Genomic_DNA"/>
</dbReference>
<sequence length="72" mass="8246">TKWLIKLCSWFGLAGKLRTSPPLKVEKAKASMALIYAQRKIAALPNQQLAMARIQREFDALVGHLQEYYELK</sequence>
<proteinExistence type="predicted"/>
<name>A0AAW4BMT8_VIBAN</name>
<comment type="caution">
    <text evidence="1">The sequence shown here is derived from an EMBL/GenBank/DDBJ whole genome shotgun (WGS) entry which is preliminary data.</text>
</comment>
<gene>
    <name evidence="1" type="ORF">ERJ77_25270</name>
</gene>
<evidence type="ECO:0000313" key="1">
    <source>
        <dbReference type="EMBL" id="MBF4437732.1"/>
    </source>
</evidence>
<dbReference type="Proteomes" id="UP000786185">
    <property type="component" value="Unassembled WGS sequence"/>
</dbReference>
<dbReference type="AlphaFoldDB" id="A0AAW4BMT8"/>
<feature type="non-terminal residue" evidence="1">
    <location>
        <position position="1"/>
    </location>
</feature>